<dbReference type="InterPro" id="IPR015813">
    <property type="entry name" value="Pyrv/PenolPyrv_kinase-like_dom"/>
</dbReference>
<proteinExistence type="predicted"/>
<accession>A0A075H1L9</accession>
<dbReference type="EMBL" id="KF900881">
    <property type="protein sequence ID" value="AIF10086.1"/>
    <property type="molecule type" value="Genomic_DNA"/>
</dbReference>
<dbReference type="SUPFAM" id="SSF51621">
    <property type="entry name" value="Phosphoenolpyruvate/pyruvate domain"/>
    <property type="match status" value="1"/>
</dbReference>
<dbReference type="Gene3D" id="3.20.20.60">
    <property type="entry name" value="Phosphoenolpyruvate-binding domains"/>
    <property type="match status" value="1"/>
</dbReference>
<reference evidence="1" key="1">
    <citation type="journal article" date="2014" name="Genome Biol. Evol.">
        <title>Pangenome evidence for extensive interdomain horizontal transfer affecting lineage core and shell genes in uncultured planktonic thaumarchaeota and euryarchaeota.</title>
        <authorList>
            <person name="Deschamps P."/>
            <person name="Zivanovic Y."/>
            <person name="Moreira D."/>
            <person name="Rodriguez-Valera F."/>
            <person name="Lopez-Garcia P."/>
        </authorList>
    </citation>
    <scope>NUCLEOTIDE SEQUENCE</scope>
</reference>
<organism evidence="1">
    <name type="scientific">uncultured marine thaumarchaeote KM3_43_D05</name>
    <dbReference type="NCBI Taxonomy" id="1456150"/>
    <lineage>
        <taxon>Archaea</taxon>
        <taxon>Nitrososphaerota</taxon>
        <taxon>environmental samples</taxon>
    </lineage>
</organism>
<sequence length="189" mass="21617">MLIFSQNLENYGFPIPQNAVFRINLAWINTLKELKVILEKQRSHKIFLDLPANRAKPPNNKYGIDDLIPIIESNPNIKYFAVSNIHSVEDLKIYLNAIPKHVTIVPKIESVDGVLNIKQITDALGIKKILMLDHDDLYSSIISSKQPTSKFLECFNILVDYCNNHNIILLRTIGVVFSDQEKRITDYIG</sequence>
<evidence type="ECO:0000313" key="1">
    <source>
        <dbReference type="EMBL" id="AIF10086.1"/>
    </source>
</evidence>
<name>A0A075H1L9_9ARCH</name>
<dbReference type="InterPro" id="IPR040442">
    <property type="entry name" value="Pyrv_kinase-like_dom_sf"/>
</dbReference>
<protein>
    <submittedName>
        <fullName evidence="1">Uncharacterized protein</fullName>
    </submittedName>
</protein>
<dbReference type="AlphaFoldDB" id="A0A075H1L9"/>
<dbReference type="GO" id="GO:0003824">
    <property type="term" value="F:catalytic activity"/>
    <property type="evidence" value="ECO:0007669"/>
    <property type="project" value="InterPro"/>
</dbReference>